<dbReference type="PROSITE" id="PS50885">
    <property type="entry name" value="HAMP"/>
    <property type="match status" value="1"/>
</dbReference>
<dbReference type="SMART" id="SM00283">
    <property type="entry name" value="MA"/>
    <property type="match status" value="1"/>
</dbReference>
<evidence type="ECO:0000256" key="5">
    <source>
        <dbReference type="ARBA" id="ARBA00022519"/>
    </source>
</evidence>
<dbReference type="PROSITE" id="PS50111">
    <property type="entry name" value="CHEMOTAXIS_TRANSDUC_2"/>
    <property type="match status" value="1"/>
</dbReference>
<dbReference type="InterPro" id="IPR003660">
    <property type="entry name" value="HAMP_dom"/>
</dbReference>
<evidence type="ECO:0000256" key="6">
    <source>
        <dbReference type="ARBA" id="ARBA00022692"/>
    </source>
</evidence>
<dbReference type="InterPro" id="IPR004090">
    <property type="entry name" value="Chemotax_Me-accpt_rcpt"/>
</dbReference>
<evidence type="ECO:0000256" key="9">
    <source>
        <dbReference type="ARBA" id="ARBA00023224"/>
    </source>
</evidence>
<comment type="similarity">
    <text evidence="10">Belongs to the methyl-accepting chemotaxis (MCP) protein family.</text>
</comment>
<proteinExistence type="inferred from homology"/>
<dbReference type="SUPFAM" id="SSF58104">
    <property type="entry name" value="Methyl-accepting chemotaxis protein (MCP) signaling domain"/>
    <property type="match status" value="1"/>
</dbReference>
<dbReference type="GO" id="GO:0006935">
    <property type="term" value="P:chemotaxis"/>
    <property type="evidence" value="ECO:0007669"/>
    <property type="project" value="UniProtKB-KW"/>
</dbReference>
<reference evidence="14 15" key="1">
    <citation type="submission" date="2020-06" db="EMBL/GenBank/DDBJ databases">
        <title>Acidovorax antarctica sp. nov., isolated from Corinth ice sheet soil, Antarctic Fields Peninsula.</title>
        <authorList>
            <person name="Xu Q."/>
            <person name="Peng F."/>
        </authorList>
    </citation>
    <scope>NUCLEOTIDE SEQUENCE [LARGE SCALE GENOMIC DNA]</scope>
    <source>
        <strain evidence="14 15">16-35-5</strain>
        <plasmid evidence="14 15">unnamed1</plasmid>
    </source>
</reference>
<evidence type="ECO:0000256" key="8">
    <source>
        <dbReference type="ARBA" id="ARBA00023136"/>
    </source>
</evidence>
<keyword evidence="9 11" id="KW-0807">Transducer</keyword>
<evidence type="ECO:0000259" key="13">
    <source>
        <dbReference type="PROSITE" id="PS50885"/>
    </source>
</evidence>
<dbReference type="Pfam" id="PF00015">
    <property type="entry name" value="MCPsignal"/>
    <property type="match status" value="1"/>
</dbReference>
<dbReference type="PRINTS" id="PR00260">
    <property type="entry name" value="CHEMTRNSDUCR"/>
</dbReference>
<dbReference type="SMART" id="SM00304">
    <property type="entry name" value="HAMP"/>
    <property type="match status" value="1"/>
</dbReference>
<protein>
    <submittedName>
        <fullName evidence="14">Tar ligand binding domain-containing protein</fullName>
    </submittedName>
</protein>
<dbReference type="Gene3D" id="6.10.340.10">
    <property type="match status" value="1"/>
</dbReference>
<feature type="domain" description="HAMP" evidence="13">
    <location>
        <begin position="212"/>
        <end position="264"/>
    </location>
</feature>
<evidence type="ECO:0000256" key="11">
    <source>
        <dbReference type="PROSITE-ProRule" id="PRU00284"/>
    </source>
</evidence>
<geneLocation type="plasmid" evidence="14 15">
    <name>unnamed1</name>
</geneLocation>
<organism evidence="14 15">
    <name type="scientific">Comamonas antarctica</name>
    <dbReference type="NCBI Taxonomy" id="2743470"/>
    <lineage>
        <taxon>Bacteria</taxon>
        <taxon>Pseudomonadati</taxon>
        <taxon>Pseudomonadota</taxon>
        <taxon>Betaproteobacteria</taxon>
        <taxon>Burkholderiales</taxon>
        <taxon>Comamonadaceae</taxon>
        <taxon>Comamonas</taxon>
    </lineage>
</organism>
<dbReference type="Pfam" id="PF02203">
    <property type="entry name" value="TarH"/>
    <property type="match status" value="1"/>
</dbReference>
<dbReference type="RefSeq" id="WP_175506308.1">
    <property type="nucleotide sequence ID" value="NZ_CP054841.1"/>
</dbReference>
<gene>
    <name evidence="14" type="ORF">HUK68_21640</name>
</gene>
<keyword evidence="15" id="KW-1185">Reference proteome</keyword>
<dbReference type="FunFam" id="1.10.287.950:FF:000001">
    <property type="entry name" value="Methyl-accepting chemotaxis sensory transducer"/>
    <property type="match status" value="1"/>
</dbReference>
<dbReference type="EMBL" id="CP054841">
    <property type="protein sequence ID" value="QKV55520.1"/>
    <property type="molecule type" value="Genomic_DNA"/>
</dbReference>
<dbReference type="GO" id="GO:0004888">
    <property type="term" value="F:transmembrane signaling receptor activity"/>
    <property type="evidence" value="ECO:0007669"/>
    <property type="project" value="InterPro"/>
</dbReference>
<dbReference type="KEGG" id="aant:HUK68_21640"/>
<evidence type="ECO:0000313" key="14">
    <source>
        <dbReference type="EMBL" id="QKV55520.1"/>
    </source>
</evidence>
<dbReference type="InterPro" id="IPR003122">
    <property type="entry name" value="Tar_rcpt_lig-bd"/>
</dbReference>
<dbReference type="AlphaFoldDB" id="A0A6N1XCD0"/>
<dbReference type="Proteomes" id="UP000509579">
    <property type="component" value="Plasmid unnamed1"/>
</dbReference>
<dbReference type="GO" id="GO:0007165">
    <property type="term" value="P:signal transduction"/>
    <property type="evidence" value="ECO:0007669"/>
    <property type="project" value="UniProtKB-KW"/>
</dbReference>
<keyword evidence="5" id="KW-0997">Cell inner membrane</keyword>
<dbReference type="PANTHER" id="PTHR43531">
    <property type="entry name" value="PROTEIN ICFG"/>
    <property type="match status" value="1"/>
</dbReference>
<dbReference type="InterPro" id="IPR051310">
    <property type="entry name" value="MCP_chemotaxis"/>
</dbReference>
<dbReference type="PANTHER" id="PTHR43531:SF14">
    <property type="entry name" value="METHYL-ACCEPTING CHEMOTAXIS PROTEIN I-RELATED"/>
    <property type="match status" value="1"/>
</dbReference>
<keyword evidence="14" id="KW-0614">Plasmid</keyword>
<evidence type="ECO:0000313" key="15">
    <source>
        <dbReference type="Proteomes" id="UP000509579"/>
    </source>
</evidence>
<keyword evidence="2" id="KW-1003">Cell membrane</keyword>
<feature type="domain" description="Methyl-accepting transducer" evidence="12">
    <location>
        <begin position="269"/>
        <end position="498"/>
    </location>
</feature>
<evidence type="ECO:0000256" key="7">
    <source>
        <dbReference type="ARBA" id="ARBA00022989"/>
    </source>
</evidence>
<dbReference type="Pfam" id="PF00672">
    <property type="entry name" value="HAMP"/>
    <property type="match status" value="1"/>
</dbReference>
<sequence>MAMLTRITLRARLLALVAGLAVLLAATGGLGLLSLQRSNAALQALVDQRLVPMQQLAQVAQAVDLGRYGVLSVLADPGNIDQDLAALGRTLARGESAWREYLGGRLSDAERRLAQRFSAEYARLRGEGVQPALDALQAVNLPGATELYGQTLLPLYQPARQTIEQLMAVQREAGQALYAQSQQDYAQVRALSLLVVAAGVLLALGLGGWLARAMVRPLGQAVRIAERVAAGDLTQRIEVASGDETGQLLAALQRMNDGLCDIVQGVRRGTDGLDSAATRIAGGNAELAQRTAEQAAALVETAAAMEQIAVAVQRNAEHAEQARRQAQSASGVALDCGAAVGRVVQTMADIQAAARNVNEIVAVIDGIAFQTNLLALNAAVEAARAGEQGRGFSVVAAQVRELAGRSAQAAREIKALIAHSTARVDAGSALVTQAGATMQQVVERVQQVVGNADAIAVASREQSRGVAQVHAALAEMDRNTQENAALVDAASSAASALHAEARGLAQSVRVFALGDFAPHTGALGH</sequence>
<dbReference type="CDD" id="cd06225">
    <property type="entry name" value="HAMP"/>
    <property type="match status" value="1"/>
</dbReference>
<evidence type="ECO:0000256" key="2">
    <source>
        <dbReference type="ARBA" id="ARBA00022475"/>
    </source>
</evidence>
<dbReference type="GO" id="GO:0005886">
    <property type="term" value="C:plasma membrane"/>
    <property type="evidence" value="ECO:0007669"/>
    <property type="project" value="UniProtKB-SubCell"/>
</dbReference>
<dbReference type="Gene3D" id="1.10.287.950">
    <property type="entry name" value="Methyl-accepting chemotaxis protein"/>
    <property type="match status" value="1"/>
</dbReference>
<keyword evidence="3" id="KW-0488">Methylation</keyword>
<evidence type="ECO:0000256" key="3">
    <source>
        <dbReference type="ARBA" id="ARBA00022481"/>
    </source>
</evidence>
<comment type="subcellular location">
    <subcellularLocation>
        <location evidence="1">Cell inner membrane</location>
        <topology evidence="1">Multi-pass membrane protein</topology>
    </subcellularLocation>
</comment>
<evidence type="ECO:0000259" key="12">
    <source>
        <dbReference type="PROSITE" id="PS50111"/>
    </source>
</evidence>
<accession>A0A6N1XCD0</accession>
<keyword evidence="4" id="KW-0145">Chemotaxis</keyword>
<dbReference type="InterPro" id="IPR004089">
    <property type="entry name" value="MCPsignal_dom"/>
</dbReference>
<keyword evidence="8" id="KW-0472">Membrane</keyword>
<keyword evidence="6" id="KW-0812">Transmembrane</keyword>
<evidence type="ECO:0000256" key="1">
    <source>
        <dbReference type="ARBA" id="ARBA00004429"/>
    </source>
</evidence>
<evidence type="ECO:0000256" key="10">
    <source>
        <dbReference type="ARBA" id="ARBA00029447"/>
    </source>
</evidence>
<keyword evidence="7" id="KW-1133">Transmembrane helix</keyword>
<name>A0A6N1XCD0_9BURK</name>
<evidence type="ECO:0000256" key="4">
    <source>
        <dbReference type="ARBA" id="ARBA00022500"/>
    </source>
</evidence>